<proteinExistence type="predicted"/>
<sequence length="106" mass="10900">MPRRKSRSMSLAPVDVGGSPRLSNTCCMAGWTDVSASWVDCTAGGPSTPGCPGGITSSSSRTPLGQASSIAVTIAKPSFFLSAAPKNKKTRAKSPEILAEVEQLCT</sequence>
<gene>
    <name evidence="1" type="ORF">FQN60_007563</name>
</gene>
<evidence type="ECO:0000313" key="2">
    <source>
        <dbReference type="Proteomes" id="UP000327493"/>
    </source>
</evidence>
<organism evidence="1 2">
    <name type="scientific">Etheostoma spectabile</name>
    <name type="common">orangethroat darter</name>
    <dbReference type="NCBI Taxonomy" id="54343"/>
    <lineage>
        <taxon>Eukaryota</taxon>
        <taxon>Metazoa</taxon>
        <taxon>Chordata</taxon>
        <taxon>Craniata</taxon>
        <taxon>Vertebrata</taxon>
        <taxon>Euteleostomi</taxon>
        <taxon>Actinopterygii</taxon>
        <taxon>Neopterygii</taxon>
        <taxon>Teleostei</taxon>
        <taxon>Neoteleostei</taxon>
        <taxon>Acanthomorphata</taxon>
        <taxon>Eupercaria</taxon>
        <taxon>Perciformes</taxon>
        <taxon>Percoidei</taxon>
        <taxon>Percidae</taxon>
        <taxon>Etheostomatinae</taxon>
        <taxon>Etheostoma</taxon>
    </lineage>
</organism>
<comment type="caution">
    <text evidence="1">The sequence shown here is derived from an EMBL/GenBank/DDBJ whole genome shotgun (WGS) entry which is preliminary data.</text>
</comment>
<dbReference type="EMBL" id="VOFY01000014">
    <property type="protein sequence ID" value="KAA8585994.1"/>
    <property type="molecule type" value="Genomic_DNA"/>
</dbReference>
<name>A0A5J5CXW6_9PERO</name>
<keyword evidence="2" id="KW-1185">Reference proteome</keyword>
<evidence type="ECO:0000313" key="1">
    <source>
        <dbReference type="EMBL" id="KAA8585994.1"/>
    </source>
</evidence>
<dbReference type="AlphaFoldDB" id="A0A5J5CXW6"/>
<reference evidence="1 2" key="1">
    <citation type="submission" date="2019-08" db="EMBL/GenBank/DDBJ databases">
        <title>A chromosome-level genome assembly, high-density linkage maps, and genome scans reveal the genomic architecture of hybrid incompatibilities underlying speciation via character displacement in darters (Percidae: Etheostominae).</title>
        <authorList>
            <person name="Moran R.L."/>
            <person name="Catchen J.M."/>
            <person name="Fuller R.C."/>
        </authorList>
    </citation>
    <scope>NUCLEOTIDE SEQUENCE [LARGE SCALE GENOMIC DNA]</scope>
    <source>
        <strain evidence="1">EspeVRDwgs_2016</strain>
        <tissue evidence="1">Muscle</tissue>
    </source>
</reference>
<dbReference type="Proteomes" id="UP000327493">
    <property type="component" value="Chromosome 14"/>
</dbReference>
<accession>A0A5J5CXW6</accession>
<protein>
    <submittedName>
        <fullName evidence="1">Uncharacterized protein</fullName>
    </submittedName>
</protein>